<protein>
    <submittedName>
        <fullName evidence="1">Uncharacterized protein</fullName>
    </submittedName>
</protein>
<name>A0A1F5JQ31_9BACT</name>
<organism evidence="1 2">
    <name type="scientific">Candidatus Daviesbacteria bacterium RIFCSPHIGHO2_02_FULL_36_13</name>
    <dbReference type="NCBI Taxonomy" id="1797768"/>
    <lineage>
        <taxon>Bacteria</taxon>
        <taxon>Candidatus Daviesiibacteriota</taxon>
    </lineage>
</organism>
<dbReference type="EMBL" id="MFCV01000044">
    <property type="protein sequence ID" value="OGE30668.1"/>
    <property type="molecule type" value="Genomic_DNA"/>
</dbReference>
<dbReference type="STRING" id="1797768.A3C59_03060"/>
<proteinExistence type="predicted"/>
<accession>A0A1F5JQ31</accession>
<dbReference type="Proteomes" id="UP000176902">
    <property type="component" value="Unassembled WGS sequence"/>
</dbReference>
<evidence type="ECO:0000313" key="1">
    <source>
        <dbReference type="EMBL" id="OGE30668.1"/>
    </source>
</evidence>
<dbReference type="AlphaFoldDB" id="A0A1F5JQ31"/>
<reference evidence="1 2" key="1">
    <citation type="journal article" date="2016" name="Nat. Commun.">
        <title>Thousands of microbial genomes shed light on interconnected biogeochemical processes in an aquifer system.</title>
        <authorList>
            <person name="Anantharaman K."/>
            <person name="Brown C.T."/>
            <person name="Hug L.A."/>
            <person name="Sharon I."/>
            <person name="Castelle C.J."/>
            <person name="Probst A.J."/>
            <person name="Thomas B.C."/>
            <person name="Singh A."/>
            <person name="Wilkins M.J."/>
            <person name="Karaoz U."/>
            <person name="Brodie E.L."/>
            <person name="Williams K.H."/>
            <person name="Hubbard S.S."/>
            <person name="Banfield J.F."/>
        </authorList>
    </citation>
    <scope>NUCLEOTIDE SEQUENCE [LARGE SCALE GENOMIC DNA]</scope>
</reference>
<sequence>MAEATTTTPPAETKVGFGTKLKNLGSRVGTKIDSWGKPLIKDSPEEYGDSPAEKAWIESQTALKQKRIDDSIAADKRKTQEALDLVNAYGAGDARFLSGQAAHEAGRQIISSNLSGRDKSPEAKKNLNVAQVLIKGAPEIEEEVKEDKAYLAADKQWEAKLQHIRNLAEKEEDIEERKAAYASVQPQKPVEFTPNAFRSKLDKDANLTGEDSYQHVLELTAETRALKDEGLTEQAFKKMLESSDEMEKQYAMELLEEMPDPLQKAFQAKDLSLTELQKVLRISAGITPRELYDETPEGPIRATSIYAASRVLELQKRLQDGRDVSPDELRRALAASNRASSEDIAWNKEHIVDKEVEFWKNLAAQADLSIDRGKLVPNSIELDPKNGSLKEQLPKLLGDRNVDLNLQINQEQFDEYWKTLDPPELKPGFLAVDRNTDLTHGLIKDIANLGFEVTNYNTGDKEFTMTFKKKAP</sequence>
<comment type="caution">
    <text evidence="1">The sequence shown here is derived from an EMBL/GenBank/DDBJ whole genome shotgun (WGS) entry which is preliminary data.</text>
</comment>
<gene>
    <name evidence="1" type="ORF">A3C59_03060</name>
</gene>
<evidence type="ECO:0000313" key="2">
    <source>
        <dbReference type="Proteomes" id="UP000176902"/>
    </source>
</evidence>